<sequence length="416" mass="44625">MPTITVPCATCSGTGSATYEDRHTETRQDQCRTCGGTGQVPSRSGESRETSWPFAVPGAQLPGPEIVRHIRSGRLYEVLFRGARVQTNEPLTDYDLVLVYRCSRTGQVTLSSHKTAPDGYRLLYTAAIQAGAPLSDGAEVVVYRSLNGNLAWARSTAEMDDGRFEAVPGARQAGTVSILEERVKASIRYFRDGAAVRAGVSADQAEHTAVALQDLLSGPVTARATEAPGDAIAQARRLAADEAEERHMSDLAALFVSGRGDDHPWVRSALRGLQVGCGGSYQDRVYRHFQYVAGDDPTDMPERRDRAGEEHAELQQALGQTLEGYIAIGRYVWGRPAGTPALEMGGTLNTLAALAAWAGLDMMACAEAELARTMKPEIVAKIRHKRANRHGRGVLPGDDADLVTATPSAGESAHAN</sequence>
<dbReference type="RefSeq" id="WP_238189271.1">
    <property type="nucleotide sequence ID" value="NZ_BPQJ01000001.1"/>
</dbReference>
<dbReference type="EMBL" id="BPQJ01000001">
    <property type="protein sequence ID" value="GJD60225.1"/>
    <property type="molecule type" value="Genomic_DNA"/>
</dbReference>
<protein>
    <submittedName>
        <fullName evidence="2">Uncharacterized protein</fullName>
    </submittedName>
</protein>
<name>A0AA37H7E3_9HYPH</name>
<evidence type="ECO:0000256" key="1">
    <source>
        <dbReference type="SAM" id="MobiDB-lite"/>
    </source>
</evidence>
<reference evidence="2" key="1">
    <citation type="journal article" date="2016" name="Front. Microbiol.">
        <title>Genome Sequence of the Piezophilic, Mesophilic Sulfate-Reducing Bacterium Desulfovibrio indicus J2T.</title>
        <authorList>
            <person name="Cao J."/>
            <person name="Maignien L."/>
            <person name="Shao Z."/>
            <person name="Alain K."/>
            <person name="Jebbar M."/>
        </authorList>
    </citation>
    <scope>NUCLEOTIDE SEQUENCE</scope>
    <source>
        <strain evidence="2">JCM 32048</strain>
    </source>
</reference>
<keyword evidence="3" id="KW-1185">Reference proteome</keyword>
<dbReference type="Gene3D" id="6.20.20.10">
    <property type="match status" value="1"/>
</dbReference>
<organism evidence="2 3">
    <name type="scientific">Methylobacterium frigidaeris</name>
    <dbReference type="NCBI Taxonomy" id="2038277"/>
    <lineage>
        <taxon>Bacteria</taxon>
        <taxon>Pseudomonadati</taxon>
        <taxon>Pseudomonadota</taxon>
        <taxon>Alphaproteobacteria</taxon>
        <taxon>Hyphomicrobiales</taxon>
        <taxon>Methylobacteriaceae</taxon>
        <taxon>Methylobacterium</taxon>
    </lineage>
</organism>
<accession>A0AA37H7E3</accession>
<reference evidence="2" key="2">
    <citation type="submission" date="2021-08" db="EMBL/GenBank/DDBJ databases">
        <authorList>
            <person name="Tani A."/>
            <person name="Ola A."/>
            <person name="Ogura Y."/>
            <person name="Katsura K."/>
            <person name="Hayashi T."/>
        </authorList>
    </citation>
    <scope>NUCLEOTIDE SEQUENCE</scope>
    <source>
        <strain evidence="2">JCM 32048</strain>
    </source>
</reference>
<feature type="compositionally biased region" description="Polar residues" evidence="1">
    <location>
        <begin position="405"/>
        <end position="416"/>
    </location>
</feature>
<proteinExistence type="predicted"/>
<dbReference type="Proteomes" id="UP001055286">
    <property type="component" value="Unassembled WGS sequence"/>
</dbReference>
<evidence type="ECO:0000313" key="3">
    <source>
        <dbReference type="Proteomes" id="UP001055286"/>
    </source>
</evidence>
<gene>
    <name evidence="2" type="ORF">MPEAHAMD_0361</name>
</gene>
<evidence type="ECO:0000313" key="2">
    <source>
        <dbReference type="EMBL" id="GJD60225.1"/>
    </source>
</evidence>
<feature type="region of interest" description="Disordered" evidence="1">
    <location>
        <begin position="30"/>
        <end position="55"/>
    </location>
</feature>
<comment type="caution">
    <text evidence="2">The sequence shown here is derived from an EMBL/GenBank/DDBJ whole genome shotgun (WGS) entry which is preliminary data.</text>
</comment>
<dbReference type="AlphaFoldDB" id="A0AA37H7E3"/>
<feature type="region of interest" description="Disordered" evidence="1">
    <location>
        <begin position="389"/>
        <end position="416"/>
    </location>
</feature>